<dbReference type="PANTHER" id="PTHR22930">
    <property type="match status" value="1"/>
</dbReference>
<keyword evidence="8" id="KW-0479">Metal-binding</keyword>
<dbReference type="InterPro" id="IPR026103">
    <property type="entry name" value="HARBI1_animal"/>
</dbReference>
<comment type="similarity">
    <text evidence="4">Belongs to the HARBI1 family.</text>
</comment>
<dbReference type="GO" id="GO:0016787">
    <property type="term" value="F:hydrolase activity"/>
    <property type="evidence" value="ECO:0007669"/>
    <property type="project" value="UniProtKB-KW"/>
</dbReference>
<organism evidence="14 15">
    <name type="scientific">Exocentrus adspersus</name>
    <dbReference type="NCBI Taxonomy" id="1586481"/>
    <lineage>
        <taxon>Eukaryota</taxon>
        <taxon>Metazoa</taxon>
        <taxon>Ecdysozoa</taxon>
        <taxon>Arthropoda</taxon>
        <taxon>Hexapoda</taxon>
        <taxon>Insecta</taxon>
        <taxon>Pterygota</taxon>
        <taxon>Neoptera</taxon>
        <taxon>Endopterygota</taxon>
        <taxon>Coleoptera</taxon>
        <taxon>Polyphaga</taxon>
        <taxon>Cucujiformia</taxon>
        <taxon>Chrysomeloidea</taxon>
        <taxon>Cerambycidae</taxon>
        <taxon>Lamiinae</taxon>
        <taxon>Acanthocinini</taxon>
        <taxon>Exocentrus</taxon>
    </lineage>
</organism>
<keyword evidence="9" id="KW-0378">Hydrolase</keyword>
<evidence type="ECO:0000313" key="15">
    <source>
        <dbReference type="Proteomes" id="UP001159042"/>
    </source>
</evidence>
<evidence type="ECO:0000256" key="7">
    <source>
        <dbReference type="ARBA" id="ARBA00022722"/>
    </source>
</evidence>
<dbReference type="EMBL" id="JANEYG010000042">
    <property type="protein sequence ID" value="KAJ8916429.1"/>
    <property type="molecule type" value="Genomic_DNA"/>
</dbReference>
<keyword evidence="7" id="KW-0540">Nuclease</keyword>
<evidence type="ECO:0000256" key="3">
    <source>
        <dbReference type="ARBA" id="ARBA00004496"/>
    </source>
</evidence>
<comment type="function">
    <text evidence="12">Transposase-derived protein that may have nuclease activity. Does not have transposase activity.</text>
</comment>
<sequence length="457" mass="53758">MVISLPRNLDDDYAVTVLIKRHILQKGAYLSGCVSKAILRRWLLYLRDTPLYRKYGIKINDKFLVIHEAYDFAEENDIFHNQLHSQIKDVQQDIDVVSMRKEKSLTAEQLLIQYIQEMAQFMNIRKRKYYSPRNDCPDDEYHKLYRFSRANVEWLAEHFLENSEETRGGALNARQKMQIFLRFVSDPGFQIGVGKDEGVHRTTVSKTVKIVLTKIMEKSHLWIRFTTNNEAHQQWSSKYQFPCAIGVIDCTHIRITKPSQHGDEYCNRKGYCSLNVQATCNANEEFTSIDAQWPGSVHDSRILKRSMVCAQMNNMRQNFLLLGDSGYGITPWLMTPYRNPQTHEEITFNTLFTRKRVIIERCFGQLKRRFPILQYMVRIKLDRVASVIVSCAVLHNISKYLHDNMHDDDEQENIADEQKLVDEENDLDLDENLRRRGLQRREEIKKFNQPITTLIII</sequence>
<dbReference type="InterPro" id="IPR027806">
    <property type="entry name" value="HARBI1_dom"/>
</dbReference>
<evidence type="ECO:0000256" key="6">
    <source>
        <dbReference type="ARBA" id="ARBA00022490"/>
    </source>
</evidence>
<dbReference type="GO" id="GO:0046872">
    <property type="term" value="F:metal ion binding"/>
    <property type="evidence" value="ECO:0007669"/>
    <property type="project" value="UniProtKB-KW"/>
</dbReference>
<gene>
    <name evidence="14" type="ORF">NQ315_014642</name>
</gene>
<evidence type="ECO:0000313" key="14">
    <source>
        <dbReference type="EMBL" id="KAJ8916429.1"/>
    </source>
</evidence>
<evidence type="ECO:0000256" key="9">
    <source>
        <dbReference type="ARBA" id="ARBA00022801"/>
    </source>
</evidence>
<evidence type="ECO:0000256" key="11">
    <source>
        <dbReference type="ARBA" id="ARBA00030126"/>
    </source>
</evidence>
<evidence type="ECO:0000256" key="12">
    <source>
        <dbReference type="ARBA" id="ARBA00045850"/>
    </source>
</evidence>
<evidence type="ECO:0000256" key="10">
    <source>
        <dbReference type="ARBA" id="ARBA00023242"/>
    </source>
</evidence>
<comment type="caution">
    <text evidence="14">The sequence shown here is derived from an EMBL/GenBank/DDBJ whole genome shotgun (WGS) entry which is preliminary data.</text>
</comment>
<reference evidence="14 15" key="1">
    <citation type="journal article" date="2023" name="Insect Mol. Biol.">
        <title>Genome sequencing provides insights into the evolution of gene families encoding plant cell wall-degrading enzymes in longhorned beetles.</title>
        <authorList>
            <person name="Shin N.R."/>
            <person name="Okamura Y."/>
            <person name="Kirsch R."/>
            <person name="Pauchet Y."/>
        </authorList>
    </citation>
    <scope>NUCLEOTIDE SEQUENCE [LARGE SCALE GENOMIC DNA]</scope>
    <source>
        <strain evidence="14">EAD_L_NR</strain>
    </source>
</reference>
<evidence type="ECO:0000256" key="5">
    <source>
        <dbReference type="ARBA" id="ARBA00015519"/>
    </source>
</evidence>
<dbReference type="GO" id="GO:0005737">
    <property type="term" value="C:cytoplasm"/>
    <property type="evidence" value="ECO:0007669"/>
    <property type="project" value="UniProtKB-SubCell"/>
</dbReference>
<dbReference type="Pfam" id="PF13359">
    <property type="entry name" value="DDE_Tnp_4"/>
    <property type="match status" value="1"/>
</dbReference>
<keyword evidence="6" id="KW-0963">Cytoplasm</keyword>
<evidence type="ECO:0000256" key="4">
    <source>
        <dbReference type="ARBA" id="ARBA00006958"/>
    </source>
</evidence>
<proteinExistence type="inferred from homology"/>
<dbReference type="Proteomes" id="UP001159042">
    <property type="component" value="Unassembled WGS sequence"/>
</dbReference>
<dbReference type="PANTHER" id="PTHR22930:SF250">
    <property type="entry name" value="NUCLEASE HARBI1-LIKE PROTEIN"/>
    <property type="match status" value="1"/>
</dbReference>
<accession>A0AAV8VQI6</accession>
<evidence type="ECO:0000256" key="2">
    <source>
        <dbReference type="ARBA" id="ARBA00004123"/>
    </source>
</evidence>
<comment type="cofactor">
    <cofactor evidence="1">
        <name>a divalent metal cation</name>
        <dbReference type="ChEBI" id="CHEBI:60240"/>
    </cofactor>
</comment>
<protein>
    <recommendedName>
        <fullName evidence="5">Putative nuclease HARBI1</fullName>
    </recommendedName>
    <alternativeName>
        <fullName evidence="11">Harbinger transposase-derived nuclease</fullName>
    </alternativeName>
</protein>
<evidence type="ECO:0000256" key="1">
    <source>
        <dbReference type="ARBA" id="ARBA00001968"/>
    </source>
</evidence>
<name>A0AAV8VQI6_9CUCU</name>
<dbReference type="GO" id="GO:0005634">
    <property type="term" value="C:nucleus"/>
    <property type="evidence" value="ECO:0007669"/>
    <property type="project" value="UniProtKB-SubCell"/>
</dbReference>
<comment type="subcellular location">
    <subcellularLocation>
        <location evidence="3">Cytoplasm</location>
    </subcellularLocation>
    <subcellularLocation>
        <location evidence="2">Nucleus</location>
    </subcellularLocation>
</comment>
<keyword evidence="10" id="KW-0539">Nucleus</keyword>
<dbReference type="GO" id="GO:0004518">
    <property type="term" value="F:nuclease activity"/>
    <property type="evidence" value="ECO:0007669"/>
    <property type="project" value="UniProtKB-KW"/>
</dbReference>
<keyword evidence="15" id="KW-1185">Reference proteome</keyword>
<feature type="domain" description="DDE Tnp4" evidence="13">
    <location>
        <begin position="248"/>
        <end position="396"/>
    </location>
</feature>
<dbReference type="InterPro" id="IPR045249">
    <property type="entry name" value="HARBI1-like"/>
</dbReference>
<evidence type="ECO:0000259" key="13">
    <source>
        <dbReference type="Pfam" id="PF13359"/>
    </source>
</evidence>
<dbReference type="AlphaFoldDB" id="A0AAV8VQI6"/>
<evidence type="ECO:0000256" key="8">
    <source>
        <dbReference type="ARBA" id="ARBA00022723"/>
    </source>
</evidence>
<dbReference type="PRINTS" id="PR02086">
    <property type="entry name" value="PUTNUCHARBI1"/>
</dbReference>